<feature type="region of interest" description="Disordered" evidence="1">
    <location>
        <begin position="1"/>
        <end position="30"/>
    </location>
</feature>
<gene>
    <name evidence="3" type="ORF">DdX_02171</name>
</gene>
<proteinExistence type="predicted"/>
<organism evidence="3 4">
    <name type="scientific">Ditylenchus destructor</name>
    <dbReference type="NCBI Taxonomy" id="166010"/>
    <lineage>
        <taxon>Eukaryota</taxon>
        <taxon>Metazoa</taxon>
        <taxon>Ecdysozoa</taxon>
        <taxon>Nematoda</taxon>
        <taxon>Chromadorea</taxon>
        <taxon>Rhabditida</taxon>
        <taxon>Tylenchina</taxon>
        <taxon>Tylenchomorpha</taxon>
        <taxon>Sphaerularioidea</taxon>
        <taxon>Anguinidae</taxon>
        <taxon>Anguininae</taxon>
        <taxon>Ditylenchus</taxon>
    </lineage>
</organism>
<reference evidence="3" key="1">
    <citation type="submission" date="2022-01" db="EMBL/GenBank/DDBJ databases">
        <title>Genome Sequence Resource for Two Populations of Ditylenchus destructor, the Migratory Endoparasitic Phytonematode.</title>
        <authorList>
            <person name="Zhang H."/>
            <person name="Lin R."/>
            <person name="Xie B."/>
        </authorList>
    </citation>
    <scope>NUCLEOTIDE SEQUENCE</scope>
    <source>
        <strain evidence="3">BazhouSP</strain>
    </source>
</reference>
<protein>
    <submittedName>
        <fullName evidence="3">Uncharacterized protein</fullName>
    </submittedName>
</protein>
<accession>A0AAD4NH57</accession>
<comment type="caution">
    <text evidence="3">The sequence shown here is derived from an EMBL/GenBank/DDBJ whole genome shotgun (WGS) entry which is preliminary data.</text>
</comment>
<sequence length="107" mass="12069">MDEYKYECKPKALSDEHSRLSHSEKPRQRNIQSKHLSCGFLLLQLLVGLLVLGSAMLIVIFQHPKALLDVQPNFETAEESVLRASCARTCKFEIAESIPQNLTFNGP</sequence>
<feature type="compositionally biased region" description="Basic and acidic residues" evidence="1">
    <location>
        <begin position="1"/>
        <end position="27"/>
    </location>
</feature>
<keyword evidence="4" id="KW-1185">Reference proteome</keyword>
<evidence type="ECO:0000313" key="4">
    <source>
        <dbReference type="Proteomes" id="UP001201812"/>
    </source>
</evidence>
<keyword evidence="2" id="KW-0812">Transmembrane</keyword>
<dbReference type="Proteomes" id="UP001201812">
    <property type="component" value="Unassembled WGS sequence"/>
</dbReference>
<feature type="transmembrane region" description="Helical" evidence="2">
    <location>
        <begin position="36"/>
        <end position="61"/>
    </location>
</feature>
<keyword evidence="2" id="KW-0472">Membrane</keyword>
<evidence type="ECO:0000313" key="3">
    <source>
        <dbReference type="EMBL" id="KAI1725511.1"/>
    </source>
</evidence>
<evidence type="ECO:0000256" key="2">
    <source>
        <dbReference type="SAM" id="Phobius"/>
    </source>
</evidence>
<keyword evidence="2" id="KW-1133">Transmembrane helix</keyword>
<name>A0AAD4NH57_9BILA</name>
<dbReference type="EMBL" id="JAKKPZ010000002">
    <property type="protein sequence ID" value="KAI1725511.1"/>
    <property type="molecule type" value="Genomic_DNA"/>
</dbReference>
<dbReference type="AlphaFoldDB" id="A0AAD4NH57"/>
<evidence type="ECO:0000256" key="1">
    <source>
        <dbReference type="SAM" id="MobiDB-lite"/>
    </source>
</evidence>